<dbReference type="InterPro" id="IPR039421">
    <property type="entry name" value="Type_1_exporter"/>
</dbReference>
<keyword evidence="2" id="KW-0813">Transport</keyword>
<dbReference type="GO" id="GO:0090374">
    <property type="term" value="P:oligopeptide export from mitochondrion"/>
    <property type="evidence" value="ECO:0007669"/>
    <property type="project" value="TreeGrafter"/>
</dbReference>
<dbReference type="OrthoDB" id="1428621at2759"/>
<comment type="caution">
    <text evidence="5">The sequence shown here is derived from an EMBL/GenBank/DDBJ whole genome shotgun (WGS) entry which is preliminary data.</text>
</comment>
<keyword evidence="6" id="KW-1185">Reference proteome</keyword>
<dbReference type="AlphaFoldDB" id="A0A5A7P008"/>
<sequence>MKEDDNAFEFDGISNSVIGLVRSVQAFAGEEKAVKSYTTSLLNTYNYGGENNWRNADVIAVVKNGTIVETGCHEELISRPNSAYVQLQEAAFLHRLPSHQ</sequence>
<dbReference type="Proteomes" id="UP000325081">
    <property type="component" value="Unassembled WGS sequence"/>
</dbReference>
<dbReference type="PANTHER" id="PTHR43394">
    <property type="entry name" value="ATP-DEPENDENT PERMEASE MDL1, MITOCHONDRIAL"/>
    <property type="match status" value="1"/>
</dbReference>
<reference evidence="6" key="1">
    <citation type="journal article" date="2019" name="Curr. Biol.">
        <title>Genome Sequence of Striga asiatica Provides Insight into the Evolution of Plant Parasitism.</title>
        <authorList>
            <person name="Yoshida S."/>
            <person name="Kim S."/>
            <person name="Wafula E.K."/>
            <person name="Tanskanen J."/>
            <person name="Kim Y.M."/>
            <person name="Honaas L."/>
            <person name="Yang Z."/>
            <person name="Spallek T."/>
            <person name="Conn C.E."/>
            <person name="Ichihashi Y."/>
            <person name="Cheong K."/>
            <person name="Cui S."/>
            <person name="Der J.P."/>
            <person name="Gundlach H."/>
            <person name="Jiao Y."/>
            <person name="Hori C."/>
            <person name="Ishida J.K."/>
            <person name="Kasahara H."/>
            <person name="Kiba T."/>
            <person name="Kim M.S."/>
            <person name="Koo N."/>
            <person name="Laohavisit A."/>
            <person name="Lee Y.H."/>
            <person name="Lumba S."/>
            <person name="McCourt P."/>
            <person name="Mortimer J.C."/>
            <person name="Mutuku J.M."/>
            <person name="Nomura T."/>
            <person name="Sasaki-Sekimoto Y."/>
            <person name="Seto Y."/>
            <person name="Wang Y."/>
            <person name="Wakatake T."/>
            <person name="Sakakibara H."/>
            <person name="Demura T."/>
            <person name="Yamaguchi S."/>
            <person name="Yoneyama K."/>
            <person name="Manabe R.I."/>
            <person name="Nelson D.C."/>
            <person name="Schulman A.H."/>
            <person name="Timko M.P."/>
            <person name="dePamphilis C.W."/>
            <person name="Choi D."/>
            <person name="Shirasu K."/>
        </authorList>
    </citation>
    <scope>NUCLEOTIDE SEQUENCE [LARGE SCALE GENOMIC DNA]</scope>
    <source>
        <strain evidence="6">cv. UVA1</strain>
    </source>
</reference>
<evidence type="ECO:0000256" key="3">
    <source>
        <dbReference type="ARBA" id="ARBA00022737"/>
    </source>
</evidence>
<dbReference type="EMBL" id="BKCP01000669">
    <property type="protein sequence ID" value="GER26082.1"/>
    <property type="molecule type" value="Genomic_DNA"/>
</dbReference>
<name>A0A5A7P008_STRAF</name>
<keyword evidence="3" id="KW-0677">Repeat</keyword>
<dbReference type="PANTHER" id="PTHR43394:SF16">
    <property type="entry name" value="ABC TRANSPORTER B FAMILY MEMBER 4-LIKE ISOFORM X1"/>
    <property type="match status" value="1"/>
</dbReference>
<evidence type="ECO:0000313" key="6">
    <source>
        <dbReference type="Proteomes" id="UP000325081"/>
    </source>
</evidence>
<evidence type="ECO:0000256" key="1">
    <source>
        <dbReference type="ARBA" id="ARBA00007577"/>
    </source>
</evidence>
<evidence type="ECO:0000256" key="2">
    <source>
        <dbReference type="ARBA" id="ARBA00022448"/>
    </source>
</evidence>
<dbReference type="GO" id="GO:0005743">
    <property type="term" value="C:mitochondrial inner membrane"/>
    <property type="evidence" value="ECO:0007669"/>
    <property type="project" value="TreeGrafter"/>
</dbReference>
<comment type="similarity">
    <text evidence="1">Belongs to the ABC transporter superfamily. ABCB family. Multidrug resistance exporter (TC 3.A.1.201) subfamily.</text>
</comment>
<accession>A0A5A7P008</accession>
<keyword evidence="4" id="KW-0325">Glycoprotein</keyword>
<gene>
    <name evidence="5" type="ORF">STAS_01704</name>
</gene>
<proteinExistence type="inferred from homology"/>
<dbReference type="InterPro" id="IPR027417">
    <property type="entry name" value="P-loop_NTPase"/>
</dbReference>
<dbReference type="Gene3D" id="3.40.50.300">
    <property type="entry name" value="P-loop containing nucleotide triphosphate hydrolases"/>
    <property type="match status" value="1"/>
</dbReference>
<dbReference type="GO" id="GO:0015421">
    <property type="term" value="F:ABC-type oligopeptide transporter activity"/>
    <property type="evidence" value="ECO:0007669"/>
    <property type="project" value="TreeGrafter"/>
</dbReference>
<organism evidence="5 6">
    <name type="scientific">Striga asiatica</name>
    <name type="common">Asiatic witchweed</name>
    <name type="synonym">Buchnera asiatica</name>
    <dbReference type="NCBI Taxonomy" id="4170"/>
    <lineage>
        <taxon>Eukaryota</taxon>
        <taxon>Viridiplantae</taxon>
        <taxon>Streptophyta</taxon>
        <taxon>Embryophyta</taxon>
        <taxon>Tracheophyta</taxon>
        <taxon>Spermatophyta</taxon>
        <taxon>Magnoliopsida</taxon>
        <taxon>eudicotyledons</taxon>
        <taxon>Gunneridae</taxon>
        <taxon>Pentapetalae</taxon>
        <taxon>asterids</taxon>
        <taxon>lamiids</taxon>
        <taxon>Lamiales</taxon>
        <taxon>Orobanchaceae</taxon>
        <taxon>Buchnereae</taxon>
        <taxon>Striga</taxon>
    </lineage>
</organism>
<evidence type="ECO:0000313" key="5">
    <source>
        <dbReference type="EMBL" id="GER26082.1"/>
    </source>
</evidence>
<evidence type="ECO:0000256" key="4">
    <source>
        <dbReference type="ARBA" id="ARBA00023180"/>
    </source>
</evidence>
<protein>
    <submittedName>
        <fullName evidence="5">ABC transporter B family member</fullName>
    </submittedName>
</protein>